<keyword evidence="9" id="KW-1185">Reference proteome</keyword>
<evidence type="ECO:0000256" key="1">
    <source>
        <dbReference type="ARBA" id="ARBA00010617"/>
    </source>
</evidence>
<evidence type="ECO:0000256" key="6">
    <source>
        <dbReference type="ARBA" id="ARBA00023033"/>
    </source>
</evidence>
<keyword evidence="2 7" id="KW-0349">Heme</keyword>
<reference evidence="8 9" key="1">
    <citation type="submission" date="2020-01" db="EMBL/GenBank/DDBJ databases">
        <title>Herbidospora sp. NEAU-GS84 nov., a novel actinomycete isolated from soil.</title>
        <authorList>
            <person name="Han L."/>
        </authorList>
    </citation>
    <scope>NUCLEOTIDE SEQUENCE [LARGE SCALE GENOMIC DNA]</scope>
    <source>
        <strain evidence="8 9">NEAU-GS84</strain>
    </source>
</reference>
<evidence type="ECO:0000256" key="2">
    <source>
        <dbReference type="ARBA" id="ARBA00022617"/>
    </source>
</evidence>
<dbReference type="GO" id="GO:0016705">
    <property type="term" value="F:oxidoreductase activity, acting on paired donors, with incorporation or reduction of molecular oxygen"/>
    <property type="evidence" value="ECO:0007669"/>
    <property type="project" value="InterPro"/>
</dbReference>
<dbReference type="PROSITE" id="PS00086">
    <property type="entry name" value="CYTOCHROME_P450"/>
    <property type="match status" value="1"/>
</dbReference>
<dbReference type="InterPro" id="IPR036396">
    <property type="entry name" value="Cyt_P450_sf"/>
</dbReference>
<dbReference type="PANTHER" id="PTHR46696">
    <property type="entry name" value="P450, PUTATIVE (EUROFUNG)-RELATED"/>
    <property type="match status" value="1"/>
</dbReference>
<dbReference type="Gene3D" id="1.10.630.10">
    <property type="entry name" value="Cytochrome P450"/>
    <property type="match status" value="1"/>
</dbReference>
<proteinExistence type="inferred from homology"/>
<dbReference type="PANTHER" id="PTHR46696:SF1">
    <property type="entry name" value="CYTOCHROME P450 YJIB-RELATED"/>
    <property type="match status" value="1"/>
</dbReference>
<evidence type="ECO:0000256" key="7">
    <source>
        <dbReference type="RuleBase" id="RU000461"/>
    </source>
</evidence>
<evidence type="ECO:0000313" key="9">
    <source>
        <dbReference type="Proteomes" id="UP000479526"/>
    </source>
</evidence>
<dbReference type="AlphaFoldDB" id="A0A7C9J7W8"/>
<dbReference type="GO" id="GO:0020037">
    <property type="term" value="F:heme binding"/>
    <property type="evidence" value="ECO:0007669"/>
    <property type="project" value="InterPro"/>
</dbReference>
<sequence length="390" mass="43008">MTCPFQRVLAPSGRPDPYPLYAELRATPVARQDDGTYVVSTYQEIVSLLHDPRVSSRRRDLDRTPAFIGLDPPEHDRLRRLAMRHFGPPRSPGRIDALRPQMQAVTTGLVDALAGRNRADLVEEVAYPLPVAMICRLLGVPAEDEGRFHAWADELIETLGPGEEDRAEREQARREVTGRFDRYLGDLVDARRHDPGDDMLSGMIADGEMTRDEIVRTGVLLLIAGHETTINLIANGMLTFLRNPGVLARVQADPGLIVPAVEELLRFEPPVQLISSRVALEDLTVGGVTIPAGSPITLALAAGSRDPAHVPDPDRFSLDRPRNEHLGFGGGVHYCFGAPLARLEAQIVLTELVGRLRGPRLVDDPPPYRPSPILRGPRHLVVDYDDVTPR</sequence>
<name>A0A7C9J7W8_9ACTN</name>
<protein>
    <submittedName>
        <fullName evidence="8">Cytochrome P450</fullName>
    </submittedName>
</protein>
<dbReference type="PRINTS" id="PR00359">
    <property type="entry name" value="BP450"/>
</dbReference>
<dbReference type="CDD" id="cd20625">
    <property type="entry name" value="CYP164-like"/>
    <property type="match status" value="1"/>
</dbReference>
<dbReference type="InterPro" id="IPR001128">
    <property type="entry name" value="Cyt_P450"/>
</dbReference>
<dbReference type="Proteomes" id="UP000479526">
    <property type="component" value="Unassembled WGS sequence"/>
</dbReference>
<dbReference type="InterPro" id="IPR017972">
    <property type="entry name" value="Cyt_P450_CS"/>
</dbReference>
<evidence type="ECO:0000256" key="4">
    <source>
        <dbReference type="ARBA" id="ARBA00023002"/>
    </source>
</evidence>
<dbReference type="SUPFAM" id="SSF48264">
    <property type="entry name" value="Cytochrome P450"/>
    <property type="match status" value="1"/>
</dbReference>
<keyword evidence="5 7" id="KW-0408">Iron</keyword>
<comment type="similarity">
    <text evidence="1 7">Belongs to the cytochrome P450 family.</text>
</comment>
<comment type="caution">
    <text evidence="8">The sequence shown here is derived from an EMBL/GenBank/DDBJ whole genome shotgun (WGS) entry which is preliminary data.</text>
</comment>
<dbReference type="PRINTS" id="PR00385">
    <property type="entry name" value="P450"/>
</dbReference>
<accession>A0A7C9J7W8</accession>
<keyword evidence="6 7" id="KW-0503">Monooxygenase</keyword>
<dbReference type="GO" id="GO:0005506">
    <property type="term" value="F:iron ion binding"/>
    <property type="evidence" value="ECO:0007669"/>
    <property type="project" value="InterPro"/>
</dbReference>
<organism evidence="8 9">
    <name type="scientific">Herbidospora solisilvae</name>
    <dbReference type="NCBI Taxonomy" id="2696284"/>
    <lineage>
        <taxon>Bacteria</taxon>
        <taxon>Bacillati</taxon>
        <taxon>Actinomycetota</taxon>
        <taxon>Actinomycetes</taxon>
        <taxon>Streptosporangiales</taxon>
        <taxon>Streptosporangiaceae</taxon>
        <taxon>Herbidospora</taxon>
    </lineage>
</organism>
<keyword evidence="4 7" id="KW-0560">Oxidoreductase</keyword>
<dbReference type="FunFam" id="1.10.630.10:FF:000018">
    <property type="entry name" value="Cytochrome P450 monooxygenase"/>
    <property type="match status" value="1"/>
</dbReference>
<dbReference type="GO" id="GO:0004497">
    <property type="term" value="F:monooxygenase activity"/>
    <property type="evidence" value="ECO:0007669"/>
    <property type="project" value="UniProtKB-KW"/>
</dbReference>
<evidence type="ECO:0000313" key="8">
    <source>
        <dbReference type="EMBL" id="NAS26280.1"/>
    </source>
</evidence>
<gene>
    <name evidence="8" type="ORF">GT755_31980</name>
</gene>
<dbReference type="RefSeq" id="WP_161483275.1">
    <property type="nucleotide sequence ID" value="NZ_WXEW01000010.1"/>
</dbReference>
<evidence type="ECO:0000256" key="5">
    <source>
        <dbReference type="ARBA" id="ARBA00023004"/>
    </source>
</evidence>
<evidence type="ECO:0000256" key="3">
    <source>
        <dbReference type="ARBA" id="ARBA00022723"/>
    </source>
</evidence>
<keyword evidence="3 7" id="KW-0479">Metal-binding</keyword>
<dbReference type="EMBL" id="WXEW01000010">
    <property type="protein sequence ID" value="NAS26280.1"/>
    <property type="molecule type" value="Genomic_DNA"/>
</dbReference>
<dbReference type="Pfam" id="PF00067">
    <property type="entry name" value="p450"/>
    <property type="match status" value="2"/>
</dbReference>
<dbReference type="InterPro" id="IPR002397">
    <property type="entry name" value="Cyt_P450_B"/>
</dbReference>